<protein>
    <recommendedName>
        <fullName evidence="4">Transposase</fullName>
    </recommendedName>
</protein>
<evidence type="ECO:0000313" key="3">
    <source>
        <dbReference type="Proteomes" id="UP001500840"/>
    </source>
</evidence>
<dbReference type="SUPFAM" id="SSF46689">
    <property type="entry name" value="Homeodomain-like"/>
    <property type="match status" value="1"/>
</dbReference>
<evidence type="ECO:0000313" key="2">
    <source>
        <dbReference type="EMBL" id="GAA4448021.1"/>
    </source>
</evidence>
<organism evidence="2 3">
    <name type="scientific">Novipirellula rosea</name>
    <dbReference type="NCBI Taxonomy" id="1031540"/>
    <lineage>
        <taxon>Bacteria</taxon>
        <taxon>Pseudomonadati</taxon>
        <taxon>Planctomycetota</taxon>
        <taxon>Planctomycetia</taxon>
        <taxon>Pirellulales</taxon>
        <taxon>Pirellulaceae</taxon>
        <taxon>Novipirellula</taxon>
    </lineage>
</organism>
<feature type="compositionally biased region" description="Basic and acidic residues" evidence="1">
    <location>
        <begin position="143"/>
        <end position="153"/>
    </location>
</feature>
<gene>
    <name evidence="2" type="ORF">GCM10023156_10620</name>
</gene>
<reference evidence="3" key="1">
    <citation type="journal article" date="2019" name="Int. J. Syst. Evol. Microbiol.">
        <title>The Global Catalogue of Microorganisms (GCM) 10K type strain sequencing project: providing services to taxonomists for standard genome sequencing and annotation.</title>
        <authorList>
            <consortium name="The Broad Institute Genomics Platform"/>
            <consortium name="The Broad Institute Genome Sequencing Center for Infectious Disease"/>
            <person name="Wu L."/>
            <person name="Ma J."/>
        </authorList>
    </citation>
    <scope>NUCLEOTIDE SEQUENCE [LARGE SCALE GENOMIC DNA]</scope>
    <source>
        <strain evidence="3">JCM 17759</strain>
    </source>
</reference>
<accession>A0ABP8MEZ0</accession>
<dbReference type="Pfam" id="PF13565">
    <property type="entry name" value="HTH_32"/>
    <property type="match status" value="1"/>
</dbReference>
<dbReference type="InterPro" id="IPR009057">
    <property type="entry name" value="Homeodomain-like_sf"/>
</dbReference>
<name>A0ABP8MEZ0_9BACT</name>
<comment type="caution">
    <text evidence="2">The sequence shown here is derived from an EMBL/GenBank/DDBJ whole genome shotgun (WGS) entry which is preliminary data.</text>
</comment>
<dbReference type="Proteomes" id="UP001500840">
    <property type="component" value="Unassembled WGS sequence"/>
</dbReference>
<sequence length="196" mass="21902">MSTKKFLVELSEAEREVCRQVVKKLKGTSQKVKRANILLKVDQGWPDTKIAEALDCRTKTVENIRKRLVQMGFEKTLEHAKRNTPPVEKILGGEQEAKIIAMRLSEPPTGFGKWTLRLLARKVVELEIANAVSYQTVRRTLKKPNEHKAESRVLGHSAQGQRRIRGTHGGRSGSVFAALRPQSAGVVYGRTTHSVG</sequence>
<proteinExistence type="predicted"/>
<evidence type="ECO:0000256" key="1">
    <source>
        <dbReference type="SAM" id="MobiDB-lite"/>
    </source>
</evidence>
<keyword evidence="3" id="KW-1185">Reference proteome</keyword>
<evidence type="ECO:0008006" key="4">
    <source>
        <dbReference type="Google" id="ProtNLM"/>
    </source>
</evidence>
<dbReference type="EMBL" id="BAABGA010000015">
    <property type="protein sequence ID" value="GAA4448021.1"/>
    <property type="molecule type" value="Genomic_DNA"/>
</dbReference>
<feature type="region of interest" description="Disordered" evidence="1">
    <location>
        <begin position="143"/>
        <end position="171"/>
    </location>
</feature>